<keyword evidence="4" id="KW-0238">DNA-binding</keyword>
<keyword evidence="7" id="KW-1185">Reference proteome</keyword>
<dbReference type="GO" id="GO:0006313">
    <property type="term" value="P:DNA transposition"/>
    <property type="evidence" value="ECO:0007669"/>
    <property type="project" value="InterPro"/>
</dbReference>
<comment type="caution">
    <text evidence="6">The sequence shown here is derived from an EMBL/GenBank/DDBJ whole genome shotgun (WGS) entry which is preliminary data.</text>
</comment>
<comment type="similarity">
    <text evidence="2">Belongs to the transposase mutator family.</text>
</comment>
<proteinExistence type="inferred from homology"/>
<dbReference type="AlphaFoldDB" id="A0A2A5SZ95"/>
<dbReference type="EMBL" id="NBYY01000036">
    <property type="protein sequence ID" value="PCS21225.1"/>
    <property type="molecule type" value="Genomic_DNA"/>
</dbReference>
<evidence type="ECO:0000313" key="6">
    <source>
        <dbReference type="EMBL" id="PCS21225.1"/>
    </source>
</evidence>
<keyword evidence="3" id="KW-0815">Transposition</keyword>
<dbReference type="InterPro" id="IPR001207">
    <property type="entry name" value="Transposase_mutator"/>
</dbReference>
<dbReference type="GO" id="GO:0003677">
    <property type="term" value="F:DNA binding"/>
    <property type="evidence" value="ECO:0007669"/>
    <property type="project" value="UniProtKB-KW"/>
</dbReference>
<sequence>MLDNFISLQANGKQGVVRNGHLPERYLQTGLGDITVKVPKVRDRTGSEIKFNNTLVPLYLKRTKNIEELISWVYPAGDPTGDMQLTLKLL</sequence>
<comment type="function">
    <text evidence="1">Required for the transposition of the insertion element.</text>
</comment>
<dbReference type="GO" id="GO:0004803">
    <property type="term" value="F:transposase activity"/>
    <property type="evidence" value="ECO:0007669"/>
    <property type="project" value="InterPro"/>
</dbReference>
<evidence type="ECO:0000256" key="3">
    <source>
        <dbReference type="ARBA" id="ARBA00022578"/>
    </source>
</evidence>
<keyword evidence="5" id="KW-0233">DNA recombination</keyword>
<dbReference type="GeneID" id="66952627"/>
<protein>
    <submittedName>
        <fullName evidence="6">Mobile element protein</fullName>
    </submittedName>
</protein>
<dbReference type="Pfam" id="PF00872">
    <property type="entry name" value="Transposase_mut"/>
    <property type="match status" value="1"/>
</dbReference>
<accession>A0A2A5SZ95</accession>
<reference evidence="7" key="1">
    <citation type="submission" date="2017-04" db="EMBL/GenBank/DDBJ databases">
        <title>Genome evolution of the luminous symbionts of deep sea anglerfish.</title>
        <authorList>
            <person name="Hendry T.A."/>
        </authorList>
    </citation>
    <scope>NUCLEOTIDE SEQUENCE [LARGE SCALE GENOMIC DNA]</scope>
</reference>
<gene>
    <name evidence="6" type="ORF">BTN49_3113</name>
</gene>
<evidence type="ECO:0000256" key="5">
    <source>
        <dbReference type="ARBA" id="ARBA00023172"/>
    </source>
</evidence>
<organism evidence="6 7">
    <name type="scientific">Candidatus Enterovibrio escicola</name>
    <dbReference type="NCBI Taxonomy" id="1927127"/>
    <lineage>
        <taxon>Bacteria</taxon>
        <taxon>Pseudomonadati</taxon>
        <taxon>Pseudomonadota</taxon>
        <taxon>Gammaproteobacteria</taxon>
        <taxon>Vibrionales</taxon>
        <taxon>Vibrionaceae</taxon>
        <taxon>Enterovibrio</taxon>
    </lineage>
</organism>
<dbReference type="Proteomes" id="UP000219020">
    <property type="component" value="Unassembled WGS sequence"/>
</dbReference>
<dbReference type="OrthoDB" id="9779930at2"/>
<evidence type="ECO:0000313" key="7">
    <source>
        <dbReference type="Proteomes" id="UP000219020"/>
    </source>
</evidence>
<evidence type="ECO:0000256" key="4">
    <source>
        <dbReference type="ARBA" id="ARBA00023125"/>
    </source>
</evidence>
<name>A0A2A5SZ95_9GAMM</name>
<evidence type="ECO:0000256" key="2">
    <source>
        <dbReference type="ARBA" id="ARBA00010961"/>
    </source>
</evidence>
<dbReference type="RefSeq" id="WP_097357326.1">
    <property type="nucleotide sequence ID" value="NZ_CAWNJE010000016.1"/>
</dbReference>
<evidence type="ECO:0000256" key="1">
    <source>
        <dbReference type="ARBA" id="ARBA00002190"/>
    </source>
</evidence>